<evidence type="ECO:0000256" key="1">
    <source>
        <dbReference type="SAM" id="MobiDB-lite"/>
    </source>
</evidence>
<sequence>MPIPDPWAEPNEATEADDQVRNWAPEREHEREHPRERARSYSEPTPDTAHGELVPFPGTSGEITPSDDSQPSSQWKSAMSVWLREAGESGRAAIDGSVWRSRPPSLRDIHARVERAEWAAGLRWLAVPGIAFGYVSLAITALGYAVLWIARRPSRLVVATAITVLIVLFAL</sequence>
<protein>
    <submittedName>
        <fullName evidence="3">Uncharacterized protein</fullName>
    </submittedName>
</protein>
<accession>A0A4R4VE56</accession>
<reference evidence="3 4" key="1">
    <citation type="submission" date="2019-03" db="EMBL/GenBank/DDBJ databases">
        <title>Draft genome sequences of novel Actinobacteria.</title>
        <authorList>
            <person name="Sahin N."/>
            <person name="Ay H."/>
            <person name="Saygin H."/>
        </authorList>
    </citation>
    <scope>NUCLEOTIDE SEQUENCE [LARGE SCALE GENOMIC DNA]</scope>
    <source>
        <strain evidence="3 4">16K309</strain>
    </source>
</reference>
<dbReference type="AlphaFoldDB" id="A0A4R4VE56"/>
<feature type="compositionally biased region" description="Polar residues" evidence="1">
    <location>
        <begin position="61"/>
        <end position="77"/>
    </location>
</feature>
<dbReference type="Proteomes" id="UP000295674">
    <property type="component" value="Unassembled WGS sequence"/>
</dbReference>
<feature type="transmembrane region" description="Helical" evidence="2">
    <location>
        <begin position="153"/>
        <end position="170"/>
    </location>
</feature>
<feature type="compositionally biased region" description="Basic and acidic residues" evidence="1">
    <location>
        <begin position="18"/>
        <end position="40"/>
    </location>
</feature>
<proteinExistence type="predicted"/>
<keyword evidence="4" id="KW-1185">Reference proteome</keyword>
<organism evidence="3 4">
    <name type="scientific">Saccharopolyspora terrae</name>
    <dbReference type="NCBI Taxonomy" id="2530384"/>
    <lineage>
        <taxon>Bacteria</taxon>
        <taxon>Bacillati</taxon>
        <taxon>Actinomycetota</taxon>
        <taxon>Actinomycetes</taxon>
        <taxon>Pseudonocardiales</taxon>
        <taxon>Pseudonocardiaceae</taxon>
        <taxon>Saccharopolyspora</taxon>
    </lineage>
</organism>
<keyword evidence="2" id="KW-0812">Transmembrane</keyword>
<dbReference type="RefSeq" id="WP_132677413.1">
    <property type="nucleotide sequence ID" value="NZ_SMKS01000042.1"/>
</dbReference>
<dbReference type="OrthoDB" id="5195669at2"/>
<dbReference type="EMBL" id="SMKS01000042">
    <property type="protein sequence ID" value="TDD03121.1"/>
    <property type="molecule type" value="Genomic_DNA"/>
</dbReference>
<feature type="region of interest" description="Disordered" evidence="1">
    <location>
        <begin position="1"/>
        <end position="77"/>
    </location>
</feature>
<name>A0A4R4VE56_9PSEU</name>
<gene>
    <name evidence="3" type="ORF">E1181_21330</name>
</gene>
<keyword evidence="2" id="KW-1133">Transmembrane helix</keyword>
<evidence type="ECO:0000313" key="4">
    <source>
        <dbReference type="Proteomes" id="UP000295674"/>
    </source>
</evidence>
<keyword evidence="2" id="KW-0472">Membrane</keyword>
<evidence type="ECO:0000256" key="2">
    <source>
        <dbReference type="SAM" id="Phobius"/>
    </source>
</evidence>
<feature type="transmembrane region" description="Helical" evidence="2">
    <location>
        <begin position="124"/>
        <end position="147"/>
    </location>
</feature>
<evidence type="ECO:0000313" key="3">
    <source>
        <dbReference type="EMBL" id="TDD03121.1"/>
    </source>
</evidence>
<comment type="caution">
    <text evidence="3">The sequence shown here is derived from an EMBL/GenBank/DDBJ whole genome shotgun (WGS) entry which is preliminary data.</text>
</comment>